<dbReference type="Pfam" id="PF25967">
    <property type="entry name" value="RND-MFP_C"/>
    <property type="match status" value="1"/>
</dbReference>
<dbReference type="NCBIfam" id="TIGR01730">
    <property type="entry name" value="RND_mfp"/>
    <property type="match status" value="1"/>
</dbReference>
<dbReference type="OrthoDB" id="9800613at2"/>
<organism evidence="10 11">
    <name type="scientific">Martelella mediterranea DSM 17316</name>
    <dbReference type="NCBI Taxonomy" id="1122214"/>
    <lineage>
        <taxon>Bacteria</taxon>
        <taxon>Pseudomonadati</taxon>
        <taxon>Pseudomonadota</taxon>
        <taxon>Alphaproteobacteria</taxon>
        <taxon>Hyphomicrobiales</taxon>
        <taxon>Aurantimonadaceae</taxon>
        <taxon>Martelella</taxon>
    </lineage>
</organism>
<feature type="coiled-coil region" evidence="3">
    <location>
        <begin position="97"/>
        <end position="124"/>
    </location>
</feature>
<evidence type="ECO:0000256" key="3">
    <source>
        <dbReference type="SAM" id="Coils"/>
    </source>
</evidence>
<dbReference type="InterPro" id="IPR058624">
    <property type="entry name" value="MdtA-like_HH"/>
</dbReference>
<dbReference type="Gene3D" id="1.10.287.470">
    <property type="entry name" value="Helix hairpin bin"/>
    <property type="match status" value="1"/>
</dbReference>
<comment type="similarity">
    <text evidence="2">Belongs to the membrane fusion protein (MFP) (TC 8.A.1) family.</text>
</comment>
<dbReference type="STRING" id="1122214.Mame_00587"/>
<evidence type="ECO:0000313" key="10">
    <source>
        <dbReference type="EMBL" id="AQZ49964.1"/>
    </source>
</evidence>
<dbReference type="AlphaFoldDB" id="A0A1U9YX10"/>
<keyword evidence="11" id="KW-1185">Reference proteome</keyword>
<proteinExistence type="inferred from homology"/>
<dbReference type="SUPFAM" id="SSF111369">
    <property type="entry name" value="HlyD-like secretion proteins"/>
    <property type="match status" value="1"/>
</dbReference>
<feature type="domain" description="Multidrug resistance protein MdtA-like barrel-sandwich hybrid" evidence="7">
    <location>
        <begin position="65"/>
        <end position="202"/>
    </location>
</feature>
<dbReference type="InterPro" id="IPR006143">
    <property type="entry name" value="RND_pump_MFP"/>
</dbReference>
<dbReference type="Pfam" id="PF25917">
    <property type="entry name" value="BSH_RND"/>
    <property type="match status" value="1"/>
</dbReference>
<evidence type="ECO:0000256" key="1">
    <source>
        <dbReference type="ARBA" id="ARBA00004196"/>
    </source>
</evidence>
<dbReference type="RefSeq" id="WP_018065647.1">
    <property type="nucleotide sequence ID" value="NZ_AQWH01000015.1"/>
</dbReference>
<dbReference type="GO" id="GO:0022857">
    <property type="term" value="F:transmembrane transporter activity"/>
    <property type="evidence" value="ECO:0007669"/>
    <property type="project" value="InterPro"/>
</dbReference>
<feature type="chain" id="PRO_5010710009" evidence="5">
    <location>
        <begin position="23"/>
        <end position="411"/>
    </location>
</feature>
<evidence type="ECO:0000259" key="9">
    <source>
        <dbReference type="Pfam" id="PF25967"/>
    </source>
</evidence>
<evidence type="ECO:0000313" key="11">
    <source>
        <dbReference type="Proteomes" id="UP000191135"/>
    </source>
</evidence>
<gene>
    <name evidence="10" type="primary">acrA_2</name>
    <name evidence="10" type="ORF">Mame_00587</name>
</gene>
<feature type="domain" description="Multidrug resistance protein MdtA-like C-terminal permuted SH3" evidence="9">
    <location>
        <begin position="304"/>
        <end position="362"/>
    </location>
</feature>
<dbReference type="InterPro" id="IPR058626">
    <property type="entry name" value="MdtA-like_b-barrel"/>
</dbReference>
<dbReference type="InterPro" id="IPR058625">
    <property type="entry name" value="MdtA-like_BSH"/>
</dbReference>
<feature type="domain" description="Multidrug resistance protein MdtA-like alpha-helical hairpin" evidence="6">
    <location>
        <begin position="104"/>
        <end position="172"/>
    </location>
</feature>
<dbReference type="Proteomes" id="UP000191135">
    <property type="component" value="Chromosome"/>
</dbReference>
<protein>
    <submittedName>
        <fullName evidence="10">Acriflavine resistance protein A</fullName>
    </submittedName>
</protein>
<feature type="signal peptide" evidence="5">
    <location>
        <begin position="1"/>
        <end position="22"/>
    </location>
</feature>
<dbReference type="InterPro" id="IPR058627">
    <property type="entry name" value="MdtA-like_C"/>
</dbReference>
<dbReference type="GO" id="GO:0030313">
    <property type="term" value="C:cell envelope"/>
    <property type="evidence" value="ECO:0007669"/>
    <property type="project" value="UniProtKB-SubCell"/>
</dbReference>
<dbReference type="Gene3D" id="2.40.30.170">
    <property type="match status" value="1"/>
</dbReference>
<evidence type="ECO:0000259" key="8">
    <source>
        <dbReference type="Pfam" id="PF25944"/>
    </source>
</evidence>
<dbReference type="Gene3D" id="2.40.420.20">
    <property type="match status" value="1"/>
</dbReference>
<feature type="region of interest" description="Disordered" evidence="4">
    <location>
        <begin position="382"/>
        <end position="411"/>
    </location>
</feature>
<sequence precursor="true">MLSRKLPIAAFTVLAFALGACSDDGKNQQAGQQPPPPKVGVITMSEQTVPLTTTLPARAVAYQYAEIRPQVTGIITNKAFKDGALVEAGDLLYEIEADTYEASLASAQANLDKANAAVPGAKENYERYQRIVNTGATEIQVTDAKTRYDTALADVSAAKAAVKSAQINLDHTKITAPFGGVLGVSNVSVGNLASPTASTPLVDLNQLDPIYVDMYESAGQVLSATGKYSDFKSESDLSKVKVNVQLDDGSTYDVTGNLDVSARTVDQSTGTVNLRAIFDNPDHVLLPGMFVRATLTVAEEQGYLIPQLAAQIEAGGKVSAMFVTSDNKVETRVFDEVMVSNNSWLVQKNVSDGDRLIVDGFQSLVGGVTDVTPVPAKINDKGVVVDDTSGSSGGSSSGGSSSAAGSTGGNG</sequence>
<name>A0A1U9YX10_9HYPH</name>
<evidence type="ECO:0000259" key="6">
    <source>
        <dbReference type="Pfam" id="PF25876"/>
    </source>
</evidence>
<comment type="subcellular location">
    <subcellularLocation>
        <location evidence="1">Cell envelope</location>
    </subcellularLocation>
</comment>
<dbReference type="EMBL" id="CP020330">
    <property type="protein sequence ID" value="AQZ49964.1"/>
    <property type="molecule type" value="Genomic_DNA"/>
</dbReference>
<evidence type="ECO:0000259" key="7">
    <source>
        <dbReference type="Pfam" id="PF25917"/>
    </source>
</evidence>
<dbReference type="PROSITE" id="PS51257">
    <property type="entry name" value="PROKAR_LIPOPROTEIN"/>
    <property type="match status" value="1"/>
</dbReference>
<dbReference type="Pfam" id="PF25944">
    <property type="entry name" value="Beta-barrel_RND"/>
    <property type="match status" value="1"/>
</dbReference>
<keyword evidence="3" id="KW-0175">Coiled coil</keyword>
<dbReference type="GO" id="GO:0046677">
    <property type="term" value="P:response to antibiotic"/>
    <property type="evidence" value="ECO:0007669"/>
    <property type="project" value="TreeGrafter"/>
</dbReference>
<dbReference type="PANTHER" id="PTHR30158">
    <property type="entry name" value="ACRA/E-RELATED COMPONENT OF DRUG EFFLUX TRANSPORTER"/>
    <property type="match status" value="1"/>
</dbReference>
<keyword evidence="5" id="KW-0732">Signal</keyword>
<dbReference type="PANTHER" id="PTHR30158:SF3">
    <property type="entry name" value="MULTIDRUG EFFLUX PUMP SUBUNIT ACRA-RELATED"/>
    <property type="match status" value="1"/>
</dbReference>
<evidence type="ECO:0000256" key="2">
    <source>
        <dbReference type="ARBA" id="ARBA00009477"/>
    </source>
</evidence>
<evidence type="ECO:0000256" key="5">
    <source>
        <dbReference type="SAM" id="SignalP"/>
    </source>
</evidence>
<dbReference type="eggNOG" id="COG0845">
    <property type="taxonomic scope" value="Bacteria"/>
</dbReference>
<feature type="domain" description="Multidrug resistance protein MdtA-like beta-barrel" evidence="8">
    <location>
        <begin position="209"/>
        <end position="298"/>
    </location>
</feature>
<dbReference type="GO" id="GO:0005886">
    <property type="term" value="C:plasma membrane"/>
    <property type="evidence" value="ECO:0007669"/>
    <property type="project" value="TreeGrafter"/>
</dbReference>
<dbReference type="KEGG" id="mmed:Mame_00587"/>
<dbReference type="Pfam" id="PF25876">
    <property type="entry name" value="HH_MFP_RND"/>
    <property type="match status" value="1"/>
</dbReference>
<accession>A0A1U9YX10</accession>
<evidence type="ECO:0000256" key="4">
    <source>
        <dbReference type="SAM" id="MobiDB-lite"/>
    </source>
</evidence>
<reference evidence="10 11" key="1">
    <citation type="submission" date="2017-03" db="EMBL/GenBank/DDBJ databases">
        <title>Foreign affairs: Plasmid Transfer between Roseobacters and Rhizobia.</title>
        <authorList>
            <person name="Bartling P."/>
            <person name="Bunk B."/>
            <person name="Overmann J."/>
            <person name="Brinkmann H."/>
            <person name="Petersen J."/>
        </authorList>
    </citation>
    <scope>NUCLEOTIDE SEQUENCE [LARGE SCALE GENOMIC DNA]</scope>
    <source>
        <strain evidence="10 11">MACL11</strain>
    </source>
</reference>
<dbReference type="Gene3D" id="2.40.50.100">
    <property type="match status" value="1"/>
</dbReference>